<feature type="region of interest" description="Disordered" evidence="1">
    <location>
        <begin position="34"/>
        <end position="80"/>
    </location>
</feature>
<evidence type="ECO:0000256" key="1">
    <source>
        <dbReference type="SAM" id="MobiDB-lite"/>
    </source>
</evidence>
<reference evidence="4" key="1">
    <citation type="submission" date="2023-03" db="EMBL/GenBank/DDBJ databases">
        <title>Multiphase analysis and comparison of six strains from genera Psychromarinibacter, Lutimaribacter, and Maritimibacter, including a novel species: Psychromarinibacter sediminicola sp. nov.</title>
        <authorList>
            <person name="Wang Y.-H."/>
            <person name="Ye M.-Q."/>
            <person name="Du Z.-J."/>
        </authorList>
    </citation>
    <scope>NUCLEOTIDE SEQUENCE</scope>
    <source>
        <strain evidence="4">C21-152</strain>
    </source>
</reference>
<feature type="domain" description="Extensin-like C-terminal" evidence="3">
    <location>
        <begin position="235"/>
        <end position="388"/>
    </location>
</feature>
<dbReference type="RefSeq" id="WP_275569145.1">
    <property type="nucleotide sequence ID" value="NZ_JARGYC010000071.1"/>
</dbReference>
<keyword evidence="2" id="KW-0732">Signal</keyword>
<evidence type="ECO:0000313" key="4">
    <source>
        <dbReference type="EMBL" id="MDF0603021.1"/>
    </source>
</evidence>
<keyword evidence="5" id="KW-1185">Reference proteome</keyword>
<dbReference type="Pfam" id="PF06904">
    <property type="entry name" value="Extensin-like_C"/>
    <property type="match status" value="1"/>
</dbReference>
<sequence>MILRFKLLAVLLGLSGGAAWASAPEMSMLPEVRPDGSAEAVAPVPDARPAPRPEDLAAEVSDNPPEATETPETPETPVIAEGDADPEQAELIAEAAAAEAEPEAETETGVAVSRGLVMSPMPLPRPEVAVIAEEDVADAPAAEAAGLARSPLPVPRPRVVVRTRTTPPAQDGPERLVAASSGVVSPAPPKPKARPRGLLAAIFRAPDKPSKYPREGSVCGDPAIRGQTLPPIAARLRGCGLENPVRVTAVDGVALTTPATISCETAGALRRWVSGVVKPVVGRTGGGLAALRVAASYSCRTRNNIPGAKISEHGRGKAIDISGFVLKDGGLITVLNGWRHRVQGPMLKAMHAKACGTFGTVLGPHADRHHQDHFHLDVASHGYGPYCR</sequence>
<dbReference type="EMBL" id="JARGYC010000071">
    <property type="protein sequence ID" value="MDF0603021.1"/>
    <property type="molecule type" value="Genomic_DNA"/>
</dbReference>
<name>A0AAE3NVF8_9RHOB</name>
<protein>
    <submittedName>
        <fullName evidence="4">Extensin family protein</fullName>
    </submittedName>
</protein>
<accession>A0AAE3NVF8</accession>
<proteinExistence type="predicted"/>
<feature type="compositionally biased region" description="Low complexity" evidence="1">
    <location>
        <begin position="38"/>
        <end position="47"/>
    </location>
</feature>
<feature type="chain" id="PRO_5041927510" evidence="2">
    <location>
        <begin position="22"/>
        <end position="388"/>
    </location>
</feature>
<evidence type="ECO:0000313" key="5">
    <source>
        <dbReference type="Proteomes" id="UP001220964"/>
    </source>
</evidence>
<organism evidence="4 5">
    <name type="scientific">Psychromarinibacter sediminicola</name>
    <dbReference type="NCBI Taxonomy" id="3033385"/>
    <lineage>
        <taxon>Bacteria</taxon>
        <taxon>Pseudomonadati</taxon>
        <taxon>Pseudomonadota</taxon>
        <taxon>Alphaproteobacteria</taxon>
        <taxon>Rhodobacterales</taxon>
        <taxon>Paracoccaceae</taxon>
        <taxon>Psychromarinibacter</taxon>
    </lineage>
</organism>
<dbReference type="AlphaFoldDB" id="A0AAE3NVF8"/>
<comment type="caution">
    <text evidence="4">The sequence shown here is derived from an EMBL/GenBank/DDBJ whole genome shotgun (WGS) entry which is preliminary data.</text>
</comment>
<dbReference type="InterPro" id="IPR009683">
    <property type="entry name" value="Extensin-like_C"/>
</dbReference>
<gene>
    <name evidence="4" type="ORF">P1J78_19935</name>
</gene>
<feature type="signal peptide" evidence="2">
    <location>
        <begin position="1"/>
        <end position="21"/>
    </location>
</feature>
<evidence type="ECO:0000259" key="3">
    <source>
        <dbReference type="Pfam" id="PF06904"/>
    </source>
</evidence>
<evidence type="ECO:0000256" key="2">
    <source>
        <dbReference type="SAM" id="SignalP"/>
    </source>
</evidence>
<dbReference type="Proteomes" id="UP001220964">
    <property type="component" value="Unassembled WGS sequence"/>
</dbReference>
<feature type="compositionally biased region" description="Low complexity" evidence="1">
    <location>
        <begin position="64"/>
        <end position="77"/>
    </location>
</feature>